<name>A0AAV5S457_MAUHU</name>
<organism evidence="2 3">
    <name type="scientific">Maudiozyma humilis</name>
    <name type="common">Sour dough yeast</name>
    <name type="synonym">Kazachstania humilis</name>
    <dbReference type="NCBI Taxonomy" id="51915"/>
    <lineage>
        <taxon>Eukaryota</taxon>
        <taxon>Fungi</taxon>
        <taxon>Dikarya</taxon>
        <taxon>Ascomycota</taxon>
        <taxon>Saccharomycotina</taxon>
        <taxon>Saccharomycetes</taxon>
        <taxon>Saccharomycetales</taxon>
        <taxon>Saccharomycetaceae</taxon>
        <taxon>Maudiozyma</taxon>
    </lineage>
</organism>
<feature type="region of interest" description="Disordered" evidence="1">
    <location>
        <begin position="306"/>
        <end position="348"/>
    </location>
</feature>
<comment type="caution">
    <text evidence="2">The sequence shown here is derived from an EMBL/GenBank/DDBJ whole genome shotgun (WGS) entry which is preliminary data.</text>
</comment>
<feature type="compositionally biased region" description="Polar residues" evidence="1">
    <location>
        <begin position="225"/>
        <end position="237"/>
    </location>
</feature>
<protein>
    <submittedName>
        <fullName evidence="2">Uncharacterized protein</fullName>
    </submittedName>
</protein>
<reference evidence="2 3" key="1">
    <citation type="journal article" date="2023" name="Elife">
        <title>Identification of key yeast species and microbe-microbe interactions impacting larval growth of Drosophila in the wild.</title>
        <authorList>
            <person name="Mure A."/>
            <person name="Sugiura Y."/>
            <person name="Maeda R."/>
            <person name="Honda K."/>
            <person name="Sakurai N."/>
            <person name="Takahashi Y."/>
            <person name="Watada M."/>
            <person name="Katoh T."/>
            <person name="Gotoh A."/>
            <person name="Gotoh Y."/>
            <person name="Taniguchi I."/>
            <person name="Nakamura K."/>
            <person name="Hayashi T."/>
            <person name="Katayama T."/>
            <person name="Uemura T."/>
            <person name="Hattori Y."/>
        </authorList>
    </citation>
    <scope>NUCLEOTIDE SEQUENCE [LARGE SCALE GENOMIC DNA]</scope>
    <source>
        <strain evidence="2 3">KH-74</strain>
    </source>
</reference>
<feature type="region of interest" description="Disordered" evidence="1">
    <location>
        <begin position="88"/>
        <end position="138"/>
    </location>
</feature>
<feature type="compositionally biased region" description="Basic and acidic residues" evidence="1">
    <location>
        <begin position="200"/>
        <end position="217"/>
    </location>
</feature>
<gene>
    <name evidence="2" type="ORF">DAKH74_050290</name>
</gene>
<feature type="compositionally biased region" description="Basic and acidic residues" evidence="1">
    <location>
        <begin position="172"/>
        <end position="192"/>
    </location>
</feature>
<accession>A0AAV5S457</accession>
<dbReference type="Proteomes" id="UP001377567">
    <property type="component" value="Unassembled WGS sequence"/>
</dbReference>
<feature type="compositionally biased region" description="Basic and acidic residues" evidence="1">
    <location>
        <begin position="18"/>
        <end position="27"/>
    </location>
</feature>
<evidence type="ECO:0000313" key="3">
    <source>
        <dbReference type="Proteomes" id="UP001377567"/>
    </source>
</evidence>
<sequence>MTGSDSFTDNSGNPTDTNSKHRSESDATLRQTAKNLVLGRKLFPDFDIDAELADVLAESDILGRRVDIMGNKAALEVARLDRVIDTFSRNSGTPRDKIDGVPEKPRDTGSIGSMDKEGRRRSSVSSHRRRTQGSISGKNYFDRGWRQFRRFVNTGSPDLKPRSKCLLQEEDSLSKKSNESDGVDSDRDRWLDKQVLMDGGDARPSRTHSTTEQRERAPSAMSILDTVQSSPTFGTRTKLSRGGTVEERPRAPLRGNGMAMYPITEQIVESPIAIDMGESIVSDLSSQPVPFGQISNGFKYRMMRAMTTPARRASGRQRSKGRGRGRDREDSDEGQRPSCVPFRLYSPN</sequence>
<dbReference type="EMBL" id="BTGD01000025">
    <property type="protein sequence ID" value="GMM58412.1"/>
    <property type="molecule type" value="Genomic_DNA"/>
</dbReference>
<evidence type="ECO:0000256" key="1">
    <source>
        <dbReference type="SAM" id="MobiDB-lite"/>
    </source>
</evidence>
<feature type="compositionally biased region" description="Basic and acidic residues" evidence="1">
    <location>
        <begin position="324"/>
        <end position="335"/>
    </location>
</feature>
<keyword evidence="3" id="KW-1185">Reference proteome</keyword>
<proteinExistence type="predicted"/>
<feature type="compositionally biased region" description="Basic residues" evidence="1">
    <location>
        <begin position="313"/>
        <end position="323"/>
    </location>
</feature>
<feature type="compositionally biased region" description="Basic and acidic residues" evidence="1">
    <location>
        <begin position="94"/>
        <end position="107"/>
    </location>
</feature>
<evidence type="ECO:0000313" key="2">
    <source>
        <dbReference type="EMBL" id="GMM58412.1"/>
    </source>
</evidence>
<feature type="compositionally biased region" description="Basic residues" evidence="1">
    <location>
        <begin position="121"/>
        <end position="131"/>
    </location>
</feature>
<feature type="region of interest" description="Disordered" evidence="1">
    <location>
        <begin position="170"/>
        <end position="253"/>
    </location>
</feature>
<dbReference type="AlphaFoldDB" id="A0AAV5S457"/>
<feature type="region of interest" description="Disordered" evidence="1">
    <location>
        <begin position="1"/>
        <end position="29"/>
    </location>
</feature>
<feature type="compositionally biased region" description="Polar residues" evidence="1">
    <location>
        <begin position="1"/>
        <end position="17"/>
    </location>
</feature>